<name>A0ABN6DGL4_ERWRD</name>
<accession>A0ABN6DGL4</accession>
<proteinExistence type="predicted"/>
<evidence type="ECO:0000313" key="2">
    <source>
        <dbReference type="Proteomes" id="UP000677515"/>
    </source>
</evidence>
<organism evidence="1 2">
    <name type="scientific">Erwinia rhapontici</name>
    <name type="common">Pectobacterium rhapontici</name>
    <dbReference type="NCBI Taxonomy" id="55212"/>
    <lineage>
        <taxon>Bacteria</taxon>
        <taxon>Pseudomonadati</taxon>
        <taxon>Pseudomonadota</taxon>
        <taxon>Gammaproteobacteria</taxon>
        <taxon>Enterobacterales</taxon>
        <taxon>Erwiniaceae</taxon>
        <taxon>Erwinia</taxon>
    </lineage>
</organism>
<evidence type="ECO:0000313" key="1">
    <source>
        <dbReference type="EMBL" id="BCQ32720.1"/>
    </source>
</evidence>
<keyword evidence="2" id="KW-1185">Reference proteome</keyword>
<sequence>MTKATFFNDIKDSYVQMMAGLSSEVEDELLIDEKSDVDEVFYHYLHKLNDSVVLLKNAKSAGDELTVQAALVYIRVYSIRLSGFFEDIKDDTDTLLKVSVWPDMPENYQVPEHYKFPHK</sequence>
<dbReference type="EMBL" id="AP024329">
    <property type="protein sequence ID" value="BCQ32720.1"/>
    <property type="molecule type" value="Genomic_DNA"/>
</dbReference>
<reference evidence="1 2" key="1">
    <citation type="submission" date="2021-01" db="EMBL/GenBank/DDBJ databases">
        <title>Complete genome sequence of Erwinia rhapontici MAFF 311153.</title>
        <authorList>
            <person name="Morohoshi T."/>
            <person name="Someya N."/>
        </authorList>
    </citation>
    <scope>NUCLEOTIDE SEQUENCE [LARGE SCALE GENOMIC DNA]</scope>
    <source>
        <strain evidence="1 2">MAFF 311153</strain>
    </source>
</reference>
<dbReference type="Proteomes" id="UP000677515">
    <property type="component" value="Chromosome"/>
</dbReference>
<dbReference type="RefSeq" id="WP_212813506.1">
    <property type="nucleotide sequence ID" value="NZ_AP024329.1"/>
</dbReference>
<protein>
    <submittedName>
        <fullName evidence="1">Uncharacterized protein</fullName>
    </submittedName>
</protein>
<gene>
    <name evidence="1" type="ORF">ERHA53_00630</name>
</gene>
<dbReference type="Gene3D" id="6.10.290.10">
    <property type="match status" value="1"/>
</dbReference>